<dbReference type="AlphaFoldDB" id="A0A1C7FA96"/>
<feature type="transmembrane region" description="Helical" evidence="1">
    <location>
        <begin position="353"/>
        <end position="374"/>
    </location>
</feature>
<name>A0A1C7FA96_9VIBR</name>
<keyword evidence="1" id="KW-1133">Transmembrane helix</keyword>
<keyword evidence="1" id="KW-0812">Transmembrane</keyword>
<keyword evidence="2" id="KW-0732">Signal</keyword>
<dbReference type="PATRIC" id="fig|45658.7.peg.1892"/>
<dbReference type="Proteomes" id="UP000092528">
    <property type="component" value="Chromosome 1"/>
</dbReference>
<evidence type="ECO:0000313" key="4">
    <source>
        <dbReference type="Proteomes" id="UP000092528"/>
    </source>
</evidence>
<evidence type="ECO:0000313" key="3">
    <source>
        <dbReference type="EMBL" id="ANU37025.1"/>
    </source>
</evidence>
<feature type="signal peptide" evidence="2">
    <location>
        <begin position="1"/>
        <end position="21"/>
    </location>
</feature>
<dbReference type="PROSITE" id="PS51257">
    <property type="entry name" value="PROKAR_LIPOPROTEIN"/>
    <property type="match status" value="1"/>
</dbReference>
<dbReference type="RefSeq" id="WP_065545559.1">
    <property type="nucleotide sequence ID" value="NZ_CP016414.1"/>
</dbReference>
<sequence>MFLRRCLLGAFLSLTVTLSGCSLLEVKIDSQTVPLTQQELNMRIMTREYAQQFFAQVEQAADVLHKQYEPKDQLYQSYILLWKINAEEGLQAAAYQVSPMAGLIDTWVFTHQMNQFFAQGGGKDLFIGDEAKQVSAHLAKEIDKLAKALLKPSVYAQSNEFVTQFVATYPFADLSLIRTPAYRAWLEANNISEEEAVTTLGTMPEAIGDVSDRLSLVSEQTPKIMTWKAQLLALNSTASIEQVNQALDSLKVTSDALNDFIQNNPEYMSDLAEQMALQLQPLVEDIDQKTEARLAQLSVERQALEAMVARERQEVALIISHEREKFAQDLDHVSQQVVNLAMDKLIELIKSTILYFVLFIGVIFFAPLGLGYLLGKRSAVKAKQ</sequence>
<dbReference type="EMBL" id="CP016414">
    <property type="protein sequence ID" value="ANU37025.1"/>
    <property type="molecule type" value="Genomic_DNA"/>
</dbReference>
<dbReference type="GeneID" id="96873115"/>
<gene>
    <name evidence="3" type="ORF">VSVS05_01901</name>
</gene>
<proteinExistence type="predicted"/>
<protein>
    <recommendedName>
        <fullName evidence="5">Chemotaxis protein</fullName>
    </recommendedName>
</protein>
<organism evidence="3 4">
    <name type="scientific">Vibrio scophthalmi</name>
    <dbReference type="NCBI Taxonomy" id="45658"/>
    <lineage>
        <taxon>Bacteria</taxon>
        <taxon>Pseudomonadati</taxon>
        <taxon>Pseudomonadota</taxon>
        <taxon>Gammaproteobacteria</taxon>
        <taxon>Vibrionales</taxon>
        <taxon>Vibrionaceae</taxon>
        <taxon>Vibrio</taxon>
    </lineage>
</organism>
<reference evidence="3 4" key="1">
    <citation type="submission" date="2016-07" db="EMBL/GenBank/DDBJ databases">
        <title>Genome sequencing of Vibrio scophthalmi strain VS-05, an isolated from Paralichthys olivaceus.</title>
        <authorList>
            <person name="Han H.-J."/>
        </authorList>
    </citation>
    <scope>NUCLEOTIDE SEQUENCE [LARGE SCALE GENOMIC DNA]</scope>
    <source>
        <strain evidence="3 4">VS-05</strain>
    </source>
</reference>
<keyword evidence="4" id="KW-1185">Reference proteome</keyword>
<keyword evidence="1" id="KW-0472">Membrane</keyword>
<evidence type="ECO:0000256" key="2">
    <source>
        <dbReference type="SAM" id="SignalP"/>
    </source>
</evidence>
<evidence type="ECO:0000256" key="1">
    <source>
        <dbReference type="SAM" id="Phobius"/>
    </source>
</evidence>
<accession>A0A1C7FA96</accession>
<evidence type="ECO:0008006" key="5">
    <source>
        <dbReference type="Google" id="ProtNLM"/>
    </source>
</evidence>
<feature type="chain" id="PRO_5008885542" description="Chemotaxis protein" evidence="2">
    <location>
        <begin position="22"/>
        <end position="384"/>
    </location>
</feature>